<evidence type="ECO:0000313" key="1">
    <source>
        <dbReference type="EMBL" id="KMM71604.1"/>
    </source>
</evidence>
<proteinExistence type="predicted"/>
<reference evidence="2" key="3">
    <citation type="journal article" date="2010" name="Genome Res.">
        <title>Population genomic sequencing of Coccidioides fungi reveals recent hybridization and transposon control.</title>
        <authorList>
            <person name="Neafsey D.E."/>
            <person name="Barker B.M."/>
            <person name="Sharpton T.J."/>
            <person name="Stajich J.E."/>
            <person name="Park D.J."/>
            <person name="Whiston E."/>
            <person name="Hung C.-Y."/>
            <person name="McMahan C."/>
            <person name="White J."/>
            <person name="Sykes S."/>
            <person name="Heiman D."/>
            <person name="Young S."/>
            <person name="Zeng Q."/>
            <person name="Abouelleil A."/>
            <person name="Aftuck L."/>
            <person name="Bessette D."/>
            <person name="Brown A."/>
            <person name="FitzGerald M."/>
            <person name="Lui A."/>
            <person name="Macdonald J.P."/>
            <person name="Priest M."/>
            <person name="Orbach M.J."/>
            <person name="Galgiani J.N."/>
            <person name="Kirkland T.N."/>
            <person name="Cole G.T."/>
            <person name="Birren B.W."/>
            <person name="Henn M.R."/>
            <person name="Taylor J.W."/>
            <person name="Rounsley S.D."/>
        </authorList>
    </citation>
    <scope>NUCLEOTIDE SEQUENCE [LARGE SCALE GENOMIC DNA]</scope>
    <source>
        <strain evidence="2">RMSCC 3488</strain>
    </source>
</reference>
<gene>
    <name evidence="1" type="ORF">CPAG_07907</name>
</gene>
<organism evidence="1 2">
    <name type="scientific">Coccidioides posadasii RMSCC 3488</name>
    <dbReference type="NCBI Taxonomy" id="454284"/>
    <lineage>
        <taxon>Eukaryota</taxon>
        <taxon>Fungi</taxon>
        <taxon>Dikarya</taxon>
        <taxon>Ascomycota</taxon>
        <taxon>Pezizomycotina</taxon>
        <taxon>Eurotiomycetes</taxon>
        <taxon>Eurotiomycetidae</taxon>
        <taxon>Onygenales</taxon>
        <taxon>Onygenaceae</taxon>
        <taxon>Coccidioides</taxon>
    </lineage>
</organism>
<name>A0A0J6FRG6_COCPO</name>
<dbReference type="EMBL" id="DS268113">
    <property type="protein sequence ID" value="KMM71604.1"/>
    <property type="molecule type" value="Genomic_DNA"/>
</dbReference>
<reference evidence="1 2" key="1">
    <citation type="submission" date="2007-06" db="EMBL/GenBank/DDBJ databases">
        <title>The Genome Sequence of Coccidioides posadasii RMSCC_3488.</title>
        <authorList>
            <consortium name="Coccidioides Genome Resources Consortium"/>
            <consortium name="The Broad Institute Genome Sequencing Platform"/>
            <person name="Henn M.R."/>
            <person name="Sykes S."/>
            <person name="Young S."/>
            <person name="Jaffe D."/>
            <person name="Berlin A."/>
            <person name="Alvarez P."/>
            <person name="Butler J."/>
            <person name="Gnerre S."/>
            <person name="Grabherr M."/>
            <person name="Mauceli E."/>
            <person name="Brockman W."/>
            <person name="Kodira C."/>
            <person name="Alvarado L."/>
            <person name="Zeng Q."/>
            <person name="Crawford M."/>
            <person name="Antoine C."/>
            <person name="Devon K."/>
            <person name="Galgiani J."/>
            <person name="Orsborn K."/>
            <person name="Lewis M.L."/>
            <person name="Nusbaum C."/>
            <person name="Galagan J."/>
            <person name="Birren B."/>
        </authorList>
    </citation>
    <scope>NUCLEOTIDE SEQUENCE [LARGE SCALE GENOMIC DNA]</scope>
    <source>
        <strain evidence="1 2">RMSCC 3488</strain>
    </source>
</reference>
<dbReference type="Proteomes" id="UP000054567">
    <property type="component" value="Unassembled WGS sequence"/>
</dbReference>
<reference evidence="2" key="2">
    <citation type="journal article" date="2009" name="Genome Res.">
        <title>Comparative genomic analyses of the human fungal pathogens Coccidioides and their relatives.</title>
        <authorList>
            <person name="Sharpton T.J."/>
            <person name="Stajich J.E."/>
            <person name="Rounsley S.D."/>
            <person name="Gardner M.J."/>
            <person name="Wortman J.R."/>
            <person name="Jordar V.S."/>
            <person name="Maiti R."/>
            <person name="Kodira C.D."/>
            <person name="Neafsey D.E."/>
            <person name="Zeng Q."/>
            <person name="Hung C.-Y."/>
            <person name="McMahan C."/>
            <person name="Muszewska A."/>
            <person name="Grynberg M."/>
            <person name="Mandel M.A."/>
            <person name="Kellner E.M."/>
            <person name="Barker B.M."/>
            <person name="Galgiani J.N."/>
            <person name="Orbach M.J."/>
            <person name="Kirkland T.N."/>
            <person name="Cole G.T."/>
            <person name="Henn M.R."/>
            <person name="Birren B.W."/>
            <person name="Taylor J.W."/>
        </authorList>
    </citation>
    <scope>NUCLEOTIDE SEQUENCE [LARGE SCALE GENOMIC DNA]</scope>
    <source>
        <strain evidence="2">RMSCC 3488</strain>
    </source>
</reference>
<accession>A0A0J6FRG6</accession>
<evidence type="ECO:0000313" key="2">
    <source>
        <dbReference type="Proteomes" id="UP000054567"/>
    </source>
</evidence>
<protein>
    <submittedName>
        <fullName evidence="1">Uncharacterized protein</fullName>
    </submittedName>
</protein>
<dbReference type="AlphaFoldDB" id="A0A0J6FRG6"/>
<dbReference type="VEuPathDB" id="FungiDB:CPAG_07907"/>
<sequence>MSGKVVALVLESPQRASQLVHRSTVKSSSADLSIKDVVQAEKANVPPQTKNYQTRDSLSWSSKRIGNDEGVLMIPNPPIYHQRILISYFLRSIQSRPPISSDSYTGMNPLICIHCDGENEHRRADMSKTSL</sequence>